<reference evidence="2" key="1">
    <citation type="journal article" date="2013" name="J. Virol.">
        <title>Sequencing, annotation, and characterization of the influenza ferret infectome.</title>
        <authorList>
            <person name="Leon A.J."/>
            <person name="Banner D."/>
            <person name="Xu L."/>
            <person name="Ran L."/>
            <person name="Peng Z."/>
            <person name="Yi K."/>
            <person name="Chen C."/>
            <person name="Xu F."/>
            <person name="Huang J."/>
            <person name="Zhao Z."/>
            <person name="Lin Z."/>
            <person name="Huang S.H."/>
            <person name="Fang Y."/>
            <person name="Kelvin A.A."/>
            <person name="Ross T.M."/>
            <person name="Farooqui A."/>
            <person name="Kelvin D.J."/>
        </authorList>
    </citation>
    <scope>NUCLEOTIDE SEQUENCE</scope>
    <source>
        <tissue evidence="2">Lungs</tissue>
    </source>
</reference>
<feature type="non-terminal residue" evidence="2">
    <location>
        <position position="68"/>
    </location>
</feature>
<evidence type="ECO:0000313" key="2">
    <source>
        <dbReference type="EMBL" id="AER98302.1"/>
    </source>
</evidence>
<proteinExistence type="evidence at transcript level"/>
<dbReference type="EMBL" id="JP009705">
    <property type="protein sequence ID" value="AER98302.1"/>
    <property type="molecule type" value="mRNA"/>
</dbReference>
<organism evidence="2">
    <name type="scientific">Mustela putorius furo</name>
    <name type="common">European domestic ferret</name>
    <name type="synonym">Mustela furo</name>
    <dbReference type="NCBI Taxonomy" id="9669"/>
    <lineage>
        <taxon>Eukaryota</taxon>
        <taxon>Metazoa</taxon>
        <taxon>Chordata</taxon>
        <taxon>Craniata</taxon>
        <taxon>Vertebrata</taxon>
        <taxon>Euteleostomi</taxon>
        <taxon>Mammalia</taxon>
        <taxon>Eutheria</taxon>
        <taxon>Laurasiatheria</taxon>
        <taxon>Carnivora</taxon>
        <taxon>Caniformia</taxon>
        <taxon>Musteloidea</taxon>
        <taxon>Mustelidae</taxon>
        <taxon>Mustelinae</taxon>
        <taxon>Mustela</taxon>
    </lineage>
</organism>
<dbReference type="InterPro" id="IPR049144">
    <property type="entry name" value="FAM186A_B_N"/>
</dbReference>
<dbReference type="Pfam" id="PF20870">
    <property type="entry name" value="FAM186A-B_N"/>
    <property type="match status" value="1"/>
</dbReference>
<dbReference type="PANTHER" id="PTHR33590:SF2">
    <property type="entry name" value="PROTEIN FAM186A"/>
    <property type="match status" value="1"/>
</dbReference>
<sequence>EEHHHWIAQMEFLPEMFKAIENNVKLLCRISVFLFEEKKRQKRKTASRSTLWKSWKERVIKRPATAHA</sequence>
<protein>
    <submittedName>
        <fullName evidence="2">Family with sequence similarity 186, member A</fullName>
    </submittedName>
</protein>
<accession>M1ESL7</accession>
<feature type="domain" description="FAM186A/B N-terminal" evidence="1">
    <location>
        <begin position="1"/>
        <end position="68"/>
    </location>
</feature>
<name>M1ESL7_MUSPF</name>
<feature type="non-terminal residue" evidence="2">
    <location>
        <position position="1"/>
    </location>
</feature>
<evidence type="ECO:0000259" key="1">
    <source>
        <dbReference type="Pfam" id="PF20870"/>
    </source>
</evidence>
<dbReference type="PANTHER" id="PTHR33590">
    <property type="entry name" value="GLUTENIN, HIGH MOLECULAR WEIGHT SUBUNIT PW212-RELATED PROTEIN"/>
    <property type="match status" value="1"/>
</dbReference>
<dbReference type="AlphaFoldDB" id="M1ESL7"/>